<protein>
    <submittedName>
        <fullName evidence="2">Uncharacterized protein</fullName>
    </submittedName>
</protein>
<sequence length="245" mass="27318">MTSSKRRFIAPGSLTISVSDLIVATTLICVGLSFSTAFLKYAGFDFSGSMDDANVAYATFANINIAVGVVSAMIAWRWLTRRHQTSRNSAWSPGNFLMLLAMMYVPFYFFREFIWLSWASPAFLKPLLDPAAAVLSVMIWSAGMITTAMIPKMRWKLVTFTFALPQLAIASMDIISPTEMMMGSSFWASRIVIVLTAAAAAQTVMAATVDLALREKRDLGHYFGMALFLTLCINLTVEWGWYWLY</sequence>
<gene>
    <name evidence="2" type="ORF">C5Y93_02885</name>
</gene>
<feature type="transmembrane region" description="Helical" evidence="1">
    <location>
        <begin position="130"/>
        <end position="150"/>
    </location>
</feature>
<evidence type="ECO:0000256" key="1">
    <source>
        <dbReference type="SAM" id="Phobius"/>
    </source>
</evidence>
<evidence type="ECO:0000313" key="3">
    <source>
        <dbReference type="Proteomes" id="UP000237819"/>
    </source>
</evidence>
<feature type="transmembrane region" description="Helical" evidence="1">
    <location>
        <begin position="21"/>
        <end position="43"/>
    </location>
</feature>
<dbReference type="Proteomes" id="UP000237819">
    <property type="component" value="Unassembled WGS sequence"/>
</dbReference>
<keyword evidence="1" id="KW-0812">Transmembrane</keyword>
<accession>A0A2S8GT70</accession>
<name>A0A2S8GT70_9BACT</name>
<keyword evidence="1" id="KW-0472">Membrane</keyword>
<organism evidence="2 3">
    <name type="scientific">Blastopirellula marina</name>
    <dbReference type="NCBI Taxonomy" id="124"/>
    <lineage>
        <taxon>Bacteria</taxon>
        <taxon>Pseudomonadati</taxon>
        <taxon>Planctomycetota</taxon>
        <taxon>Planctomycetia</taxon>
        <taxon>Pirellulales</taxon>
        <taxon>Pirellulaceae</taxon>
        <taxon>Blastopirellula</taxon>
    </lineage>
</organism>
<dbReference type="EMBL" id="PUHZ01000004">
    <property type="protein sequence ID" value="PQO47619.1"/>
    <property type="molecule type" value="Genomic_DNA"/>
</dbReference>
<comment type="caution">
    <text evidence="2">The sequence shown here is derived from an EMBL/GenBank/DDBJ whole genome shotgun (WGS) entry which is preliminary data.</text>
</comment>
<feature type="transmembrane region" description="Helical" evidence="1">
    <location>
        <begin position="225"/>
        <end position="244"/>
    </location>
</feature>
<reference evidence="2 3" key="1">
    <citation type="submission" date="2018-02" db="EMBL/GenBank/DDBJ databases">
        <title>Comparative genomes isolates from brazilian mangrove.</title>
        <authorList>
            <person name="Araujo J.E."/>
            <person name="Taketani R.G."/>
            <person name="Silva M.C.P."/>
            <person name="Loureco M.V."/>
            <person name="Andreote F.D."/>
        </authorList>
    </citation>
    <scope>NUCLEOTIDE SEQUENCE [LARGE SCALE GENOMIC DNA]</scope>
    <source>
        <strain evidence="2 3">Nap-Phe MGV</strain>
    </source>
</reference>
<feature type="transmembrane region" description="Helical" evidence="1">
    <location>
        <begin position="55"/>
        <end position="79"/>
    </location>
</feature>
<feature type="transmembrane region" description="Helical" evidence="1">
    <location>
        <begin position="91"/>
        <end position="110"/>
    </location>
</feature>
<proteinExistence type="predicted"/>
<evidence type="ECO:0000313" key="2">
    <source>
        <dbReference type="EMBL" id="PQO47619.1"/>
    </source>
</evidence>
<feature type="transmembrane region" description="Helical" evidence="1">
    <location>
        <begin position="187"/>
        <end position="213"/>
    </location>
</feature>
<keyword evidence="1" id="KW-1133">Transmembrane helix</keyword>
<dbReference type="AlphaFoldDB" id="A0A2S8GT70"/>
<feature type="transmembrane region" description="Helical" evidence="1">
    <location>
        <begin position="157"/>
        <end position="175"/>
    </location>
</feature>